<name>A0A9X2PZM5_9BACT</name>
<feature type="transmembrane region" description="Helical" evidence="1">
    <location>
        <begin position="87"/>
        <end position="107"/>
    </location>
</feature>
<feature type="transmembrane region" description="Helical" evidence="1">
    <location>
        <begin position="113"/>
        <end position="132"/>
    </location>
</feature>
<keyword evidence="1" id="KW-0472">Membrane</keyword>
<keyword evidence="1" id="KW-1133">Transmembrane helix</keyword>
<comment type="caution">
    <text evidence="2">The sequence shown here is derived from an EMBL/GenBank/DDBJ whole genome shotgun (WGS) entry which is preliminary data.</text>
</comment>
<dbReference type="EMBL" id="JANUAE010000001">
    <property type="protein sequence ID" value="MCS3708829.1"/>
    <property type="molecule type" value="Genomic_DNA"/>
</dbReference>
<proteinExistence type="predicted"/>
<reference evidence="2" key="1">
    <citation type="submission" date="2022-08" db="EMBL/GenBank/DDBJ databases">
        <title>Genomic Encyclopedia of Type Strains, Phase V (KMG-V): Genome sequencing to study the core and pangenomes of soil and plant-associated prokaryotes.</title>
        <authorList>
            <person name="Whitman W."/>
        </authorList>
    </citation>
    <scope>NUCLEOTIDE SEQUENCE</scope>
    <source>
        <strain evidence="2">SP3049</strain>
    </source>
</reference>
<organism evidence="2 3">
    <name type="scientific">Salinibacter ruber</name>
    <dbReference type="NCBI Taxonomy" id="146919"/>
    <lineage>
        <taxon>Bacteria</taxon>
        <taxon>Pseudomonadati</taxon>
        <taxon>Rhodothermota</taxon>
        <taxon>Rhodothermia</taxon>
        <taxon>Rhodothermales</taxon>
        <taxon>Salinibacteraceae</taxon>
        <taxon>Salinibacter</taxon>
    </lineage>
</organism>
<gene>
    <name evidence="2" type="ORF">GGP61_000416</name>
</gene>
<evidence type="ECO:0000313" key="2">
    <source>
        <dbReference type="EMBL" id="MCS3708829.1"/>
    </source>
</evidence>
<feature type="transmembrane region" description="Helical" evidence="1">
    <location>
        <begin position="36"/>
        <end position="54"/>
    </location>
</feature>
<accession>A0A9X2PZM5</accession>
<evidence type="ECO:0000256" key="1">
    <source>
        <dbReference type="SAM" id="Phobius"/>
    </source>
</evidence>
<protein>
    <submittedName>
        <fullName evidence="2">Uncharacterized protein</fullName>
    </submittedName>
</protein>
<evidence type="ECO:0000313" key="3">
    <source>
        <dbReference type="Proteomes" id="UP001155057"/>
    </source>
</evidence>
<dbReference type="Proteomes" id="UP001155057">
    <property type="component" value="Unassembled WGS sequence"/>
</dbReference>
<sequence length="150" mass="16223">MKRSRAHATNTVLLLASVGLGGGAFAGLLPARMGLLPPLSIFIAVLLYGAAWLTQRFPSHVNVLNQAAYDALSEEDQKKVVACQLPFFYWSVTLWTAYGIFSCLFPAPVVAPIVGLVLASIANIAITVRFLLHANRKMSELHEATQDRSG</sequence>
<keyword evidence="1" id="KW-0812">Transmembrane</keyword>
<dbReference type="AlphaFoldDB" id="A0A9X2PZM5"/>